<name>A0A7J5ZFE2_DISMA</name>
<dbReference type="EMBL" id="JAAKFY010000002">
    <property type="protein sequence ID" value="KAF3860330.1"/>
    <property type="molecule type" value="Genomic_DNA"/>
</dbReference>
<feature type="region of interest" description="Disordered" evidence="1">
    <location>
        <begin position="124"/>
        <end position="193"/>
    </location>
</feature>
<accession>A0A7J5ZFE2</accession>
<sequence>MGGVLHILHNNPCHPEMCVDSWPTFTTAIVTVKNRWLIGTKKTYGLLQSGLLMYMYRFSSSSSSSSGMIPDICTVYTKNPDTLRSLLLNERVLLFTLSLPGRNLLPLPISILEKSHAELVDTHLPYGGSQESLDHKKTPSDPSADPPQRLWSTWDPSLEEGFKKHLSLRRGEEAEEEAEAEEGAEEGEKRVLL</sequence>
<comment type="caution">
    <text evidence="2">The sequence shown here is derived from an EMBL/GenBank/DDBJ whole genome shotgun (WGS) entry which is preliminary data.</text>
</comment>
<feature type="compositionally biased region" description="Acidic residues" evidence="1">
    <location>
        <begin position="173"/>
        <end position="185"/>
    </location>
</feature>
<evidence type="ECO:0000313" key="2">
    <source>
        <dbReference type="EMBL" id="KAF3860330.1"/>
    </source>
</evidence>
<protein>
    <submittedName>
        <fullName evidence="2">Uncharacterized protein</fullName>
    </submittedName>
</protein>
<dbReference type="OrthoDB" id="61870at2759"/>
<evidence type="ECO:0000313" key="3">
    <source>
        <dbReference type="Proteomes" id="UP000518266"/>
    </source>
</evidence>
<reference evidence="2 3" key="1">
    <citation type="submission" date="2020-03" db="EMBL/GenBank/DDBJ databases">
        <title>Dissostichus mawsoni Genome sequencing and assembly.</title>
        <authorList>
            <person name="Park H."/>
        </authorList>
    </citation>
    <scope>NUCLEOTIDE SEQUENCE [LARGE SCALE GENOMIC DNA]</scope>
    <source>
        <strain evidence="2">DM0001</strain>
        <tissue evidence="2">Muscle</tissue>
    </source>
</reference>
<dbReference type="AlphaFoldDB" id="A0A7J5ZFE2"/>
<gene>
    <name evidence="2" type="ORF">F7725_000585</name>
</gene>
<organism evidence="2 3">
    <name type="scientific">Dissostichus mawsoni</name>
    <name type="common">Antarctic cod</name>
    <dbReference type="NCBI Taxonomy" id="36200"/>
    <lineage>
        <taxon>Eukaryota</taxon>
        <taxon>Metazoa</taxon>
        <taxon>Chordata</taxon>
        <taxon>Craniata</taxon>
        <taxon>Vertebrata</taxon>
        <taxon>Euteleostomi</taxon>
        <taxon>Actinopterygii</taxon>
        <taxon>Neopterygii</taxon>
        <taxon>Teleostei</taxon>
        <taxon>Neoteleostei</taxon>
        <taxon>Acanthomorphata</taxon>
        <taxon>Eupercaria</taxon>
        <taxon>Perciformes</taxon>
        <taxon>Notothenioidei</taxon>
        <taxon>Nototheniidae</taxon>
        <taxon>Dissostichus</taxon>
    </lineage>
</organism>
<evidence type="ECO:0000256" key="1">
    <source>
        <dbReference type="SAM" id="MobiDB-lite"/>
    </source>
</evidence>
<keyword evidence="3" id="KW-1185">Reference proteome</keyword>
<proteinExistence type="predicted"/>
<dbReference type="Proteomes" id="UP000518266">
    <property type="component" value="Unassembled WGS sequence"/>
</dbReference>